<sequence length="343" mass="36278">MSFSFIAALLAAPPTLTLIFGGDVMLNGIPPSPKTFAGIAATLHSGDLAMANLEVPLTDCRVATTRKSPAEVKKKDQWILKASPAHVPFLQVAGLGAVSLGNNHAMDYGQAGLNEMRRALSKAGIVHAGAGDNSSDANRLGVICLRDGTRVGMLSVLAFMTPGALRKTTPATLTSAGVAVLSFGGRIDDRAKSKLAAWVANARRKCDCVIIAAHWGTERKPLPNPYQVTLGRALIDAGADVVWGNHPHVLQGAEFYRGRPILYSMGNLISALPATTGFARLRHRGQRWTLEFFPANVSRGQVSVVPAKASAPARSAYQALCQAIQSKYPNPNSCAPIVSAPQR</sequence>
<protein>
    <submittedName>
        <fullName evidence="3">Capsule biosynthesis protein capA</fullName>
    </submittedName>
</protein>
<name>A0A068NY48_FIMGI</name>
<dbReference type="InterPro" id="IPR029052">
    <property type="entry name" value="Metallo-depent_PP-like"/>
</dbReference>
<dbReference type="Pfam" id="PF09587">
    <property type="entry name" value="PGA_cap"/>
    <property type="match status" value="1"/>
</dbReference>
<dbReference type="InterPro" id="IPR052169">
    <property type="entry name" value="CW_Biosynth-Accessory"/>
</dbReference>
<dbReference type="eggNOG" id="COG2843">
    <property type="taxonomic scope" value="Bacteria"/>
</dbReference>
<dbReference type="CDD" id="cd07381">
    <property type="entry name" value="MPP_CapA"/>
    <property type="match status" value="1"/>
</dbReference>
<reference evidence="3 4" key="1">
    <citation type="journal article" date="2014" name="PLoS ONE">
        <title>The first complete genome sequence of the class fimbriimonadia in the phylum armatimonadetes.</title>
        <authorList>
            <person name="Hu Z.Y."/>
            <person name="Wang Y.Z."/>
            <person name="Im W.T."/>
            <person name="Wang S.Y."/>
            <person name="Zhao G.P."/>
            <person name="Zheng H.J."/>
            <person name="Quan Z.X."/>
        </authorList>
    </citation>
    <scope>NUCLEOTIDE SEQUENCE [LARGE SCALE GENOMIC DNA]</scope>
    <source>
        <strain evidence="3">Gsoil 348</strain>
    </source>
</reference>
<dbReference type="HOGENOM" id="CLU_038823_2_2_0"/>
<evidence type="ECO:0000313" key="3">
    <source>
        <dbReference type="EMBL" id="AIE87840.1"/>
    </source>
</evidence>
<dbReference type="Gene3D" id="3.60.21.10">
    <property type="match status" value="1"/>
</dbReference>
<evidence type="ECO:0000256" key="1">
    <source>
        <dbReference type="ARBA" id="ARBA00005662"/>
    </source>
</evidence>
<gene>
    <name evidence="3" type="ORF">OP10G_4472</name>
</gene>
<accession>A0A068NY48</accession>
<evidence type="ECO:0000259" key="2">
    <source>
        <dbReference type="SMART" id="SM00854"/>
    </source>
</evidence>
<keyword evidence="4" id="KW-1185">Reference proteome</keyword>
<feature type="domain" description="Capsule synthesis protein CapA" evidence="2">
    <location>
        <begin position="17"/>
        <end position="272"/>
    </location>
</feature>
<organism evidence="3 4">
    <name type="scientific">Fimbriimonas ginsengisoli Gsoil 348</name>
    <dbReference type="NCBI Taxonomy" id="661478"/>
    <lineage>
        <taxon>Bacteria</taxon>
        <taxon>Bacillati</taxon>
        <taxon>Armatimonadota</taxon>
        <taxon>Fimbriimonadia</taxon>
        <taxon>Fimbriimonadales</taxon>
        <taxon>Fimbriimonadaceae</taxon>
        <taxon>Fimbriimonas</taxon>
    </lineage>
</organism>
<dbReference type="OrthoDB" id="9810906at2"/>
<dbReference type="EMBL" id="CP007139">
    <property type="protein sequence ID" value="AIE87840.1"/>
    <property type="molecule type" value="Genomic_DNA"/>
</dbReference>
<dbReference type="PANTHER" id="PTHR33393:SF13">
    <property type="entry name" value="PGA BIOSYNTHESIS PROTEIN CAPA"/>
    <property type="match status" value="1"/>
</dbReference>
<dbReference type="Proteomes" id="UP000027982">
    <property type="component" value="Chromosome"/>
</dbReference>
<dbReference type="RefSeq" id="WP_025228282.1">
    <property type="nucleotide sequence ID" value="NZ_CP007139.1"/>
</dbReference>
<dbReference type="KEGG" id="fgi:OP10G_4472"/>
<dbReference type="STRING" id="661478.OP10G_4472"/>
<proteinExistence type="inferred from homology"/>
<dbReference type="InterPro" id="IPR019079">
    <property type="entry name" value="Capsule_synth_CapA"/>
</dbReference>
<dbReference type="SMART" id="SM00854">
    <property type="entry name" value="PGA_cap"/>
    <property type="match status" value="1"/>
</dbReference>
<dbReference type="AlphaFoldDB" id="A0A068NY48"/>
<evidence type="ECO:0000313" key="4">
    <source>
        <dbReference type="Proteomes" id="UP000027982"/>
    </source>
</evidence>
<dbReference type="SUPFAM" id="SSF56300">
    <property type="entry name" value="Metallo-dependent phosphatases"/>
    <property type="match status" value="1"/>
</dbReference>
<dbReference type="PANTHER" id="PTHR33393">
    <property type="entry name" value="POLYGLUTAMINE SYNTHESIS ACCESSORY PROTEIN RV0574C-RELATED"/>
    <property type="match status" value="1"/>
</dbReference>
<comment type="similarity">
    <text evidence="1">Belongs to the CapA family.</text>
</comment>